<dbReference type="Gene3D" id="3.20.20.150">
    <property type="entry name" value="Divalent-metal-dependent TIM barrel enzymes"/>
    <property type="match status" value="1"/>
</dbReference>
<dbReference type="InterPro" id="IPR001719">
    <property type="entry name" value="AP_endonuc_2"/>
</dbReference>
<evidence type="ECO:0000313" key="3">
    <source>
        <dbReference type="Proteomes" id="UP000266506"/>
    </source>
</evidence>
<dbReference type="Proteomes" id="UP000266506">
    <property type="component" value="Unassembled WGS sequence"/>
</dbReference>
<name>A0A397RNR2_9MOLU</name>
<dbReference type="GO" id="GO:0003906">
    <property type="term" value="F:DNA-(apurinic or apyrimidinic site) endonuclease activity"/>
    <property type="evidence" value="ECO:0007669"/>
    <property type="project" value="TreeGrafter"/>
</dbReference>
<sequence length="257" mass="30653">MKYHIIPNLDQLDEYLSLSKKYNLGFEYNEFFMPDFLDNEDKAVKTILEYQSLNRKNDTLHGVFFDIVLDSMDKKIRDISLERVKSSLRVASMLKCKGVVFHTNYITWMKDENYKNRWLKYNKEAYLKLINEFKDLEIYIENMFDLDPYLLRDLVKEINHERIGVCLDIAHANISKVDIKEWFNVLRPYIKHIHINDNDGIIDSHMELGKGNINYKEIYPLIKELKNNPTILIEISDINKVKNSIEYILKNNLDTFN</sequence>
<dbReference type="GO" id="GO:0016853">
    <property type="term" value="F:isomerase activity"/>
    <property type="evidence" value="ECO:0007669"/>
    <property type="project" value="UniProtKB-KW"/>
</dbReference>
<dbReference type="OrthoDB" id="110795at2"/>
<dbReference type="InterPro" id="IPR036237">
    <property type="entry name" value="Xyl_isomerase-like_sf"/>
</dbReference>
<dbReference type="InterPro" id="IPR013022">
    <property type="entry name" value="Xyl_isomerase-like_TIM-brl"/>
</dbReference>
<dbReference type="RefSeq" id="WP_119016162.1">
    <property type="nucleotide sequence ID" value="NZ_QXEV01000008.1"/>
</dbReference>
<keyword evidence="2" id="KW-0413">Isomerase</keyword>
<reference evidence="2 3" key="1">
    <citation type="submission" date="2018-08" db="EMBL/GenBank/DDBJ databases">
        <title>Genomic Encyclopedia of Archaeal and Bacterial Type Strains, Phase II (KMG-II): from individual species to whole genera.</title>
        <authorList>
            <person name="Goeker M."/>
        </authorList>
    </citation>
    <scope>NUCLEOTIDE SEQUENCE [LARGE SCALE GENOMIC DNA]</scope>
    <source>
        <strain evidence="2 3">ATCC 27112</strain>
    </source>
</reference>
<evidence type="ECO:0000259" key="1">
    <source>
        <dbReference type="Pfam" id="PF01261"/>
    </source>
</evidence>
<dbReference type="PANTHER" id="PTHR21445">
    <property type="entry name" value="ENDONUCLEASE IV ENDODEOXYRIBONUCLEASE IV"/>
    <property type="match status" value="1"/>
</dbReference>
<dbReference type="EMBL" id="QXEV01000008">
    <property type="protein sequence ID" value="RIA75980.1"/>
    <property type="molecule type" value="Genomic_DNA"/>
</dbReference>
<accession>A0A397RNR2</accession>
<dbReference type="SUPFAM" id="SSF51658">
    <property type="entry name" value="Xylose isomerase-like"/>
    <property type="match status" value="1"/>
</dbReference>
<feature type="domain" description="Xylose isomerase-like TIM barrel" evidence="1">
    <location>
        <begin position="24"/>
        <end position="247"/>
    </location>
</feature>
<dbReference type="GO" id="GO:0008081">
    <property type="term" value="F:phosphoric diester hydrolase activity"/>
    <property type="evidence" value="ECO:0007669"/>
    <property type="project" value="TreeGrafter"/>
</dbReference>
<comment type="caution">
    <text evidence="2">The sequence shown here is derived from an EMBL/GenBank/DDBJ whole genome shotgun (WGS) entry which is preliminary data.</text>
</comment>
<dbReference type="GO" id="GO:0008270">
    <property type="term" value="F:zinc ion binding"/>
    <property type="evidence" value="ECO:0007669"/>
    <property type="project" value="InterPro"/>
</dbReference>
<gene>
    <name evidence="2" type="ORF">EI71_01016</name>
</gene>
<evidence type="ECO:0000313" key="2">
    <source>
        <dbReference type="EMBL" id="RIA75980.1"/>
    </source>
</evidence>
<dbReference type="PANTHER" id="PTHR21445:SF0">
    <property type="entry name" value="APURINIC-APYRIMIDINIC ENDONUCLEASE"/>
    <property type="match status" value="1"/>
</dbReference>
<dbReference type="GO" id="GO:0003677">
    <property type="term" value="F:DNA binding"/>
    <property type="evidence" value="ECO:0007669"/>
    <property type="project" value="InterPro"/>
</dbReference>
<dbReference type="GO" id="GO:0006284">
    <property type="term" value="P:base-excision repair"/>
    <property type="evidence" value="ECO:0007669"/>
    <property type="project" value="TreeGrafter"/>
</dbReference>
<dbReference type="InParanoid" id="A0A397RNR2"/>
<dbReference type="Pfam" id="PF01261">
    <property type="entry name" value="AP_endonuc_2"/>
    <property type="match status" value="1"/>
</dbReference>
<organism evidence="2 3">
    <name type="scientific">Anaeroplasma bactoclasticum</name>
    <dbReference type="NCBI Taxonomy" id="2088"/>
    <lineage>
        <taxon>Bacteria</taxon>
        <taxon>Bacillati</taxon>
        <taxon>Mycoplasmatota</taxon>
        <taxon>Mollicutes</taxon>
        <taxon>Anaeroplasmatales</taxon>
        <taxon>Anaeroplasmataceae</taxon>
        <taxon>Anaeroplasma</taxon>
    </lineage>
</organism>
<protein>
    <submittedName>
        <fullName evidence="2">Sugar phosphate isomerase/epimerase</fullName>
    </submittedName>
</protein>
<dbReference type="AlphaFoldDB" id="A0A397RNR2"/>
<keyword evidence="3" id="KW-1185">Reference proteome</keyword>
<proteinExistence type="predicted"/>